<dbReference type="GO" id="GO:0016887">
    <property type="term" value="F:ATP hydrolysis activity"/>
    <property type="evidence" value="ECO:0007669"/>
    <property type="project" value="InterPro"/>
</dbReference>
<keyword evidence="7" id="KW-1185">Reference proteome</keyword>
<protein>
    <submittedName>
        <fullName evidence="6">ABC transporter ATP-binding protein</fullName>
    </submittedName>
</protein>
<organism evidence="6 7">
    <name type="scientific">Streptococcus suis (strain BM407)</name>
    <dbReference type="NCBI Taxonomy" id="568814"/>
    <lineage>
        <taxon>Bacteria</taxon>
        <taxon>Bacillati</taxon>
        <taxon>Bacillota</taxon>
        <taxon>Bacilli</taxon>
        <taxon>Lactobacillales</taxon>
        <taxon>Streptococcaceae</taxon>
        <taxon>Streptococcus</taxon>
    </lineage>
</organism>
<sequence length="238" mass="25706">MTNKIEIRDVTKTYKDGDILKNVSFTAEEGEVTAFLGPNGAGKSSTLRILLGLDRPSSGTALIGGKKYCDFERPLLTVGASFDGVGAPNDRTVFQHLKIAAASNGIDLSRISEVLSITDIEHKRYSKIGNLSLGEGQRLGIATALLGKPQYLILDEPTNGLDPSGIRWFRNFIREQASAGKTVLLSSHILSEVEAVTDKVVFINKGSIIASGTLNNIMNGFDNLEDVFFHLTGGDYDE</sequence>
<gene>
    <name evidence="6" type="ordered locus">SSUBM407_0996</name>
</gene>
<dbReference type="SMART" id="SM00382">
    <property type="entry name" value="AAA"/>
    <property type="match status" value="1"/>
</dbReference>
<evidence type="ECO:0000259" key="5">
    <source>
        <dbReference type="PROSITE" id="PS50893"/>
    </source>
</evidence>
<dbReference type="EMBL" id="FM252032">
    <property type="protein sequence ID" value="CAZ55854.1"/>
    <property type="molecule type" value="Genomic_DNA"/>
</dbReference>
<dbReference type="PANTHER" id="PTHR43335:SF4">
    <property type="entry name" value="ABC TRANSPORTER, ATP-BINDING PROTEIN"/>
    <property type="match status" value="1"/>
</dbReference>
<proteinExistence type="inferred from homology"/>
<dbReference type="GO" id="GO:0005524">
    <property type="term" value="F:ATP binding"/>
    <property type="evidence" value="ECO:0007669"/>
    <property type="project" value="UniProtKB-KW"/>
</dbReference>
<dbReference type="KEGG" id="ssb:SSUBM407_0996"/>
<accession>A0A0H3MV76</accession>
<dbReference type="RefSeq" id="WP_011922427.1">
    <property type="nucleotide sequence ID" value="NC_012926.1"/>
</dbReference>
<dbReference type="GeneID" id="8153392"/>
<feature type="domain" description="ABC transporter" evidence="5">
    <location>
        <begin position="5"/>
        <end position="230"/>
    </location>
</feature>
<dbReference type="Gene3D" id="3.40.50.300">
    <property type="entry name" value="P-loop containing nucleotide triphosphate hydrolases"/>
    <property type="match status" value="1"/>
</dbReference>
<dbReference type="InterPro" id="IPR027417">
    <property type="entry name" value="P-loop_NTPase"/>
</dbReference>
<dbReference type="PANTHER" id="PTHR43335">
    <property type="entry name" value="ABC TRANSPORTER, ATP-BINDING PROTEIN"/>
    <property type="match status" value="1"/>
</dbReference>
<dbReference type="SUPFAM" id="SSF52540">
    <property type="entry name" value="P-loop containing nucleoside triphosphate hydrolases"/>
    <property type="match status" value="1"/>
</dbReference>
<comment type="similarity">
    <text evidence="1">Belongs to the ABC transporter superfamily.</text>
</comment>
<dbReference type="PROSITE" id="PS50893">
    <property type="entry name" value="ABC_TRANSPORTER_2"/>
    <property type="match status" value="1"/>
</dbReference>
<evidence type="ECO:0000256" key="3">
    <source>
        <dbReference type="ARBA" id="ARBA00022741"/>
    </source>
</evidence>
<dbReference type="InterPro" id="IPR003593">
    <property type="entry name" value="AAA+_ATPase"/>
</dbReference>
<dbReference type="InterPro" id="IPR003439">
    <property type="entry name" value="ABC_transporter-like_ATP-bd"/>
</dbReference>
<dbReference type="PATRIC" id="fig|568814.3.peg.1028"/>
<name>A0A0H3MV76_STRS4</name>
<keyword evidence="3" id="KW-0547">Nucleotide-binding</keyword>
<dbReference type="AlphaFoldDB" id="A0A0H3MV76"/>
<keyword evidence="4 6" id="KW-0067">ATP-binding</keyword>
<evidence type="ECO:0000313" key="7">
    <source>
        <dbReference type="Proteomes" id="UP000009077"/>
    </source>
</evidence>
<reference evidence="6 7" key="1">
    <citation type="journal article" date="2009" name="PLoS ONE">
        <title>Rapid evolution of virulence and drug resistance in the emerging zoonotic pathogen Streptococcus suis.</title>
        <authorList>
            <person name="Holden M.T.G."/>
            <person name="Hauser H."/>
            <person name="Sanders M."/>
            <person name="Ngo T.H."/>
            <person name="Cherevach I."/>
            <person name="Cronin A."/>
            <person name="Goodhead I."/>
            <person name="Mungall K."/>
            <person name="Quail M.A."/>
            <person name="Price C."/>
            <person name="Rabbinowitsch E."/>
            <person name="Sharp S."/>
            <person name="Croucher N.J."/>
            <person name="Chieu T.B."/>
            <person name="Mai N.T.H."/>
            <person name="Diep T.S."/>
            <person name="Chinh N.T."/>
            <person name="Kehoe M."/>
            <person name="Leigh J.A."/>
            <person name="Ward P.N."/>
            <person name="Dowson C.G."/>
            <person name="Whatmore A.M."/>
            <person name="Chanter N."/>
            <person name="Iversen P."/>
            <person name="Gottschalk M."/>
            <person name="Slater J.D."/>
            <person name="Smith H.E."/>
            <person name="Spratt B.G."/>
            <person name="Xu J."/>
            <person name="Ye C."/>
            <person name="Bentley S."/>
            <person name="Barrell B.G."/>
            <person name="Schultsz C."/>
            <person name="Maskell D.J."/>
            <person name="Parkhill J."/>
        </authorList>
    </citation>
    <scope>NUCLEOTIDE SEQUENCE [LARGE SCALE GENOMIC DNA]</scope>
    <source>
        <strain evidence="6 7">BM407</strain>
    </source>
</reference>
<evidence type="ECO:0000256" key="2">
    <source>
        <dbReference type="ARBA" id="ARBA00022448"/>
    </source>
</evidence>
<keyword evidence="2" id="KW-0813">Transport</keyword>
<dbReference type="Pfam" id="PF00005">
    <property type="entry name" value="ABC_tran"/>
    <property type="match status" value="1"/>
</dbReference>
<dbReference type="HOGENOM" id="CLU_000604_1_2_9"/>
<evidence type="ECO:0000256" key="4">
    <source>
        <dbReference type="ARBA" id="ARBA00022840"/>
    </source>
</evidence>
<dbReference type="Proteomes" id="UP000009077">
    <property type="component" value="Chromosome"/>
</dbReference>
<evidence type="ECO:0000313" key="6">
    <source>
        <dbReference type="EMBL" id="CAZ55854.1"/>
    </source>
</evidence>
<evidence type="ECO:0000256" key="1">
    <source>
        <dbReference type="ARBA" id="ARBA00005417"/>
    </source>
</evidence>